<sequence length="87" mass="10373">MMFCEEMTKEQIWALLTPKEREIIAGGCHKPLDKTWLLKRIGQAFPAVGLKFPIVKELFKNLKKLDFPEENKWLISFYYDYFLMQNA</sequence>
<organism evidence="1">
    <name type="scientific">Desulfofervidus auxilii</name>
    <dbReference type="NCBI Taxonomy" id="1621989"/>
    <lineage>
        <taxon>Bacteria</taxon>
        <taxon>Pseudomonadati</taxon>
        <taxon>Thermodesulfobacteriota</taxon>
        <taxon>Candidatus Desulfofervidia</taxon>
        <taxon>Candidatus Desulfofervidales</taxon>
        <taxon>Candidatus Desulfofervidaceae</taxon>
        <taxon>Candidatus Desulfofervidus</taxon>
    </lineage>
</organism>
<reference evidence="1" key="1">
    <citation type="journal article" date="2020" name="mSystems">
        <title>Genome- and Community-Level Interaction Insights into Carbon Utilization and Element Cycling Functions of Hydrothermarchaeota in Hydrothermal Sediment.</title>
        <authorList>
            <person name="Zhou Z."/>
            <person name="Liu Y."/>
            <person name="Xu W."/>
            <person name="Pan J."/>
            <person name="Luo Z.H."/>
            <person name="Li M."/>
        </authorList>
    </citation>
    <scope>NUCLEOTIDE SEQUENCE [LARGE SCALE GENOMIC DNA]</scope>
    <source>
        <strain evidence="1">HyVt-233</strain>
    </source>
</reference>
<name>A0A7C0Y5L1_DESA2</name>
<dbReference type="Proteomes" id="UP000886289">
    <property type="component" value="Unassembled WGS sequence"/>
</dbReference>
<dbReference type="EMBL" id="DRBS01000237">
    <property type="protein sequence ID" value="HDD44428.1"/>
    <property type="molecule type" value="Genomic_DNA"/>
</dbReference>
<proteinExistence type="predicted"/>
<dbReference type="AlphaFoldDB" id="A0A7C0Y5L1"/>
<accession>A0A7C0Y5L1</accession>
<gene>
    <name evidence="1" type="ORF">ENG63_06175</name>
</gene>
<protein>
    <submittedName>
        <fullName evidence="1">Uncharacterized protein</fullName>
    </submittedName>
</protein>
<evidence type="ECO:0000313" key="1">
    <source>
        <dbReference type="EMBL" id="HDD44428.1"/>
    </source>
</evidence>
<comment type="caution">
    <text evidence="1">The sequence shown here is derived from an EMBL/GenBank/DDBJ whole genome shotgun (WGS) entry which is preliminary data.</text>
</comment>